<protein>
    <recommendedName>
        <fullName evidence="3">Cytochrome oxidase complex assembly protein 1</fullName>
    </recommendedName>
</protein>
<reference evidence="2" key="1">
    <citation type="journal article" date="2019" name="Int. J. Syst. Evol. Microbiol.">
        <title>The Global Catalogue of Microorganisms (GCM) 10K type strain sequencing project: providing services to taxonomists for standard genome sequencing and annotation.</title>
        <authorList>
            <consortium name="The Broad Institute Genomics Platform"/>
            <consortium name="The Broad Institute Genome Sequencing Center for Infectious Disease"/>
            <person name="Wu L."/>
            <person name="Ma J."/>
        </authorList>
    </citation>
    <scope>NUCLEOTIDE SEQUENCE [LARGE SCALE GENOMIC DNA]</scope>
    <source>
        <strain evidence="2">JCM 17106</strain>
    </source>
</reference>
<evidence type="ECO:0000313" key="2">
    <source>
        <dbReference type="Proteomes" id="UP001500459"/>
    </source>
</evidence>
<gene>
    <name evidence="1" type="ORF">GCM10022393_28920</name>
</gene>
<proteinExistence type="predicted"/>
<dbReference type="Pfam" id="PF08695">
    <property type="entry name" value="Coa1"/>
    <property type="match status" value="1"/>
</dbReference>
<organism evidence="1 2">
    <name type="scientific">Aquimarina addita</name>
    <dbReference type="NCBI Taxonomy" id="870485"/>
    <lineage>
        <taxon>Bacteria</taxon>
        <taxon>Pseudomonadati</taxon>
        <taxon>Bacteroidota</taxon>
        <taxon>Flavobacteriia</taxon>
        <taxon>Flavobacteriales</taxon>
        <taxon>Flavobacteriaceae</taxon>
        <taxon>Aquimarina</taxon>
    </lineage>
</organism>
<accession>A0ABP6UN34</accession>
<evidence type="ECO:0000313" key="1">
    <source>
        <dbReference type="EMBL" id="GAA3513339.1"/>
    </source>
</evidence>
<sequence length="141" mass="16330">MNKPIIKKNWLYRNWLWLLPITLIFTCLLLFFSLTGNAAFRYGSVYLDQTLVTNAFIKAKEHKTVTQKLGELSPVDFFQLLEGEVQYSNNNTSIEVTVGIKGTKGRGKMDIVAHKNNQQWEYDVINVRIKKPEKELIKILP</sequence>
<dbReference type="RefSeq" id="WP_344928620.1">
    <property type="nucleotide sequence ID" value="NZ_BAABCW010000012.1"/>
</dbReference>
<comment type="caution">
    <text evidence="1">The sequence shown here is derived from an EMBL/GenBank/DDBJ whole genome shotgun (WGS) entry which is preliminary data.</text>
</comment>
<dbReference type="InterPro" id="IPR014807">
    <property type="entry name" value="Coa1"/>
</dbReference>
<keyword evidence="2" id="KW-1185">Reference proteome</keyword>
<name>A0ABP6UN34_9FLAO</name>
<evidence type="ECO:0008006" key="3">
    <source>
        <dbReference type="Google" id="ProtNLM"/>
    </source>
</evidence>
<dbReference type="Proteomes" id="UP001500459">
    <property type="component" value="Unassembled WGS sequence"/>
</dbReference>
<dbReference type="EMBL" id="BAABCW010000012">
    <property type="protein sequence ID" value="GAA3513339.1"/>
    <property type="molecule type" value="Genomic_DNA"/>
</dbReference>